<dbReference type="SUPFAM" id="SSF90123">
    <property type="entry name" value="ABC transporter transmembrane region"/>
    <property type="match status" value="1"/>
</dbReference>
<accession>A0A561UXE8</accession>
<comment type="caution">
    <text evidence="10">The sequence shown here is derived from an EMBL/GenBank/DDBJ whole genome shotgun (WGS) entry which is preliminary data.</text>
</comment>
<dbReference type="GO" id="GO:0016887">
    <property type="term" value="F:ATP hydrolysis activity"/>
    <property type="evidence" value="ECO:0007669"/>
    <property type="project" value="InterPro"/>
</dbReference>
<feature type="domain" description="ABC transporter" evidence="8">
    <location>
        <begin position="348"/>
        <end position="578"/>
    </location>
</feature>
<protein>
    <submittedName>
        <fullName evidence="10">ABC-type multidrug transport system fused ATPase/permease subunit</fullName>
    </submittedName>
</protein>
<dbReference type="PROSITE" id="PS50893">
    <property type="entry name" value="ABC_TRANSPORTER_2"/>
    <property type="match status" value="1"/>
</dbReference>
<feature type="transmembrane region" description="Helical" evidence="7">
    <location>
        <begin position="157"/>
        <end position="184"/>
    </location>
</feature>
<dbReference type="Pfam" id="PF00005">
    <property type="entry name" value="ABC_tran"/>
    <property type="match status" value="1"/>
</dbReference>
<name>A0A561UXE8_9ACTN</name>
<dbReference type="SUPFAM" id="SSF52540">
    <property type="entry name" value="P-loop containing nucleoside triphosphate hydrolases"/>
    <property type="match status" value="1"/>
</dbReference>
<keyword evidence="4" id="KW-0067">ATP-binding</keyword>
<keyword evidence="3" id="KW-0547">Nucleotide-binding</keyword>
<evidence type="ECO:0000256" key="6">
    <source>
        <dbReference type="ARBA" id="ARBA00023136"/>
    </source>
</evidence>
<dbReference type="Gene3D" id="1.20.1560.10">
    <property type="entry name" value="ABC transporter type 1, transmembrane domain"/>
    <property type="match status" value="1"/>
</dbReference>
<dbReference type="Pfam" id="PF00664">
    <property type="entry name" value="ABC_membrane"/>
    <property type="match status" value="1"/>
</dbReference>
<keyword evidence="2 7" id="KW-0812">Transmembrane</keyword>
<comment type="subcellular location">
    <subcellularLocation>
        <location evidence="1">Cell membrane</location>
        <topology evidence="1">Multi-pass membrane protein</topology>
    </subcellularLocation>
</comment>
<sequence length="590" mass="63168">MSDLTHTLPVADARTVKRRVQELLLRFKGWLTAIVLVHAGATVCALIPPLVLGEIIDKVSAHQELSLLQWATVIAVALLVGAVLEFTAAKWSFVLGERVFSLLRMQFLTGLLAMPLRRVERADAGEILSRSTSDMDALQEVTRTGLPETIVGSVTTAMTLGCAFVINPLLALGCLVGFPPMILATRWYVRRSEKVYGDELEARAAVSSQVTESVRGHEVIETLKLEKVRKSSASRVVARAAETARGPIRLEQRAFPVIQVGYHLPLLVVVGWGAWLVRGGSAEVGQVAAIALYMRAILSPLDDLIYWFGEAQPARAALGRILGVVGDSAAPEHVVPKGRTPLEQHEALSVRQLSFGYVDGTNVLNDIDLTVRTGERVCVVGASGAGKTTLALLLAGILTPTSGSIGVAGAGGSDDTRLDVVLMTQEDHVFGGTIADNLTLARSDASEAAVRHALEAVGADGWVTSMDDGLQTRLGADAHTLTPAQARQLSLARLVLMQPRALILDEATAGLSEEESKQFAMLLPTVLQDTTVIQIAHDLWAAQNSDQVVVMDDGSIVERGSHTELLASDGVYTQLWNSWHSATLTPGQPR</sequence>
<dbReference type="InterPro" id="IPR027417">
    <property type="entry name" value="P-loop_NTPase"/>
</dbReference>
<proteinExistence type="predicted"/>
<feature type="domain" description="ABC transmembrane type-1" evidence="9">
    <location>
        <begin position="39"/>
        <end position="312"/>
    </location>
</feature>
<dbReference type="PANTHER" id="PTHR43394">
    <property type="entry name" value="ATP-DEPENDENT PERMEASE MDL1, MITOCHONDRIAL"/>
    <property type="match status" value="1"/>
</dbReference>
<dbReference type="GO" id="GO:0015421">
    <property type="term" value="F:ABC-type oligopeptide transporter activity"/>
    <property type="evidence" value="ECO:0007669"/>
    <property type="project" value="TreeGrafter"/>
</dbReference>
<evidence type="ECO:0000259" key="8">
    <source>
        <dbReference type="PROSITE" id="PS50893"/>
    </source>
</evidence>
<dbReference type="RefSeq" id="WP_167523508.1">
    <property type="nucleotide sequence ID" value="NZ_VIWW01000001.1"/>
</dbReference>
<dbReference type="GO" id="GO:0005524">
    <property type="term" value="F:ATP binding"/>
    <property type="evidence" value="ECO:0007669"/>
    <property type="project" value="UniProtKB-KW"/>
</dbReference>
<dbReference type="InterPro" id="IPR003439">
    <property type="entry name" value="ABC_transporter-like_ATP-bd"/>
</dbReference>
<evidence type="ECO:0000256" key="7">
    <source>
        <dbReference type="SAM" id="Phobius"/>
    </source>
</evidence>
<dbReference type="InterPro" id="IPR011527">
    <property type="entry name" value="ABC1_TM_dom"/>
</dbReference>
<dbReference type="InterPro" id="IPR036640">
    <property type="entry name" value="ABC1_TM_sf"/>
</dbReference>
<feature type="transmembrane region" description="Helical" evidence="7">
    <location>
        <begin position="27"/>
        <end position="48"/>
    </location>
</feature>
<dbReference type="Gene3D" id="3.40.50.300">
    <property type="entry name" value="P-loop containing nucleotide triphosphate hydrolases"/>
    <property type="match status" value="1"/>
</dbReference>
<evidence type="ECO:0000256" key="4">
    <source>
        <dbReference type="ARBA" id="ARBA00022840"/>
    </source>
</evidence>
<dbReference type="CDD" id="cd07346">
    <property type="entry name" value="ABC_6TM_exporters"/>
    <property type="match status" value="1"/>
</dbReference>
<evidence type="ECO:0000256" key="5">
    <source>
        <dbReference type="ARBA" id="ARBA00022989"/>
    </source>
</evidence>
<dbReference type="Proteomes" id="UP000318186">
    <property type="component" value="Unassembled WGS sequence"/>
</dbReference>
<dbReference type="GO" id="GO:0005886">
    <property type="term" value="C:plasma membrane"/>
    <property type="evidence" value="ECO:0007669"/>
    <property type="project" value="UniProtKB-SubCell"/>
</dbReference>
<evidence type="ECO:0000256" key="3">
    <source>
        <dbReference type="ARBA" id="ARBA00022741"/>
    </source>
</evidence>
<evidence type="ECO:0000256" key="2">
    <source>
        <dbReference type="ARBA" id="ARBA00022692"/>
    </source>
</evidence>
<evidence type="ECO:0000256" key="1">
    <source>
        <dbReference type="ARBA" id="ARBA00004651"/>
    </source>
</evidence>
<dbReference type="SMART" id="SM00382">
    <property type="entry name" value="AAA"/>
    <property type="match status" value="1"/>
</dbReference>
<keyword evidence="6 7" id="KW-0472">Membrane</keyword>
<evidence type="ECO:0000259" key="9">
    <source>
        <dbReference type="PROSITE" id="PS50929"/>
    </source>
</evidence>
<feature type="transmembrane region" description="Helical" evidence="7">
    <location>
        <begin position="68"/>
        <end position="87"/>
    </location>
</feature>
<evidence type="ECO:0000313" key="11">
    <source>
        <dbReference type="Proteomes" id="UP000318186"/>
    </source>
</evidence>
<dbReference type="InterPro" id="IPR039421">
    <property type="entry name" value="Type_1_exporter"/>
</dbReference>
<keyword evidence="5 7" id="KW-1133">Transmembrane helix</keyword>
<reference evidence="10 11" key="1">
    <citation type="submission" date="2019-06" db="EMBL/GenBank/DDBJ databases">
        <title>Sequencing the genomes of 1000 actinobacteria strains.</title>
        <authorList>
            <person name="Klenk H.-P."/>
        </authorList>
    </citation>
    <scope>NUCLEOTIDE SEQUENCE [LARGE SCALE GENOMIC DNA]</scope>
    <source>
        <strain evidence="10 11">DSM 42059</strain>
    </source>
</reference>
<dbReference type="AlphaFoldDB" id="A0A561UXE8"/>
<evidence type="ECO:0000313" key="10">
    <source>
        <dbReference type="EMBL" id="TWG04017.1"/>
    </source>
</evidence>
<dbReference type="InterPro" id="IPR003593">
    <property type="entry name" value="AAA+_ATPase"/>
</dbReference>
<dbReference type="PROSITE" id="PS50929">
    <property type="entry name" value="ABC_TM1F"/>
    <property type="match status" value="1"/>
</dbReference>
<organism evidence="10 11">
    <name type="scientific">Streptomyces brevispora</name>
    <dbReference type="NCBI Taxonomy" id="887462"/>
    <lineage>
        <taxon>Bacteria</taxon>
        <taxon>Bacillati</taxon>
        <taxon>Actinomycetota</taxon>
        <taxon>Actinomycetes</taxon>
        <taxon>Kitasatosporales</taxon>
        <taxon>Streptomycetaceae</taxon>
        <taxon>Streptomyces</taxon>
    </lineage>
</organism>
<gene>
    <name evidence="10" type="ORF">FHX80_112458</name>
</gene>
<dbReference type="EMBL" id="VIWW01000001">
    <property type="protein sequence ID" value="TWG04017.1"/>
    <property type="molecule type" value="Genomic_DNA"/>
</dbReference>
<dbReference type="PANTHER" id="PTHR43394:SF1">
    <property type="entry name" value="ATP-BINDING CASSETTE SUB-FAMILY B MEMBER 10, MITOCHONDRIAL"/>
    <property type="match status" value="1"/>
</dbReference>